<accession>D7BKW4</accession>
<dbReference type="RefSeq" id="WP_013170782.1">
    <property type="nucleotide sequence ID" value="NC_014218.1"/>
</dbReference>
<dbReference type="HOGENOM" id="CLU_1700603_0_0_11"/>
<evidence type="ECO:0000313" key="2">
    <source>
        <dbReference type="Proteomes" id="UP000000376"/>
    </source>
</evidence>
<dbReference type="OrthoDB" id="3268661at2"/>
<dbReference type="AlphaFoldDB" id="D7BKW4"/>
<dbReference type="STRING" id="644284.Arch_1607"/>
<protein>
    <recommendedName>
        <fullName evidence="3">Alpha/beta hydrolase</fullName>
    </recommendedName>
</protein>
<dbReference type="KEGG" id="ahe:Arch_1607"/>
<dbReference type="Proteomes" id="UP000000376">
    <property type="component" value="Chromosome"/>
</dbReference>
<organism evidence="1 2">
    <name type="scientific">Arcanobacterium haemolyticum (strain ATCC 9345 / DSM 20595 / CCM 5947 / CCUG 17215 / LMG 16163 / NBRC 15585 / NCTC 8452 / 11018)</name>
    <dbReference type="NCBI Taxonomy" id="644284"/>
    <lineage>
        <taxon>Bacteria</taxon>
        <taxon>Bacillati</taxon>
        <taxon>Actinomycetota</taxon>
        <taxon>Actinomycetes</taxon>
        <taxon>Actinomycetales</taxon>
        <taxon>Actinomycetaceae</taxon>
        <taxon>Arcanobacterium</taxon>
    </lineage>
</organism>
<evidence type="ECO:0000313" key="1">
    <source>
        <dbReference type="EMBL" id="ADH93294.1"/>
    </source>
</evidence>
<reference evidence="1 2" key="1">
    <citation type="journal article" date="2010" name="Stand. Genomic Sci.">
        <title>Complete genome sequence of Arcanobacterium haemolyticum type strain (11018).</title>
        <authorList>
            <person name="Yasawong M."/>
            <person name="Teshima H."/>
            <person name="Lapidus A."/>
            <person name="Nolan M."/>
            <person name="Lucas S."/>
            <person name="Glavina Del Rio T."/>
            <person name="Tice H."/>
            <person name="Cheng J."/>
            <person name="Bruce D."/>
            <person name="Detter C."/>
            <person name="Tapia R."/>
            <person name="Han C."/>
            <person name="Goodwin L."/>
            <person name="Pitluck S."/>
            <person name="Liolios K."/>
            <person name="Ivanova N."/>
            <person name="Mavromatis K."/>
            <person name="Mikhailova N."/>
            <person name="Pati A."/>
            <person name="Chen A."/>
            <person name="Palaniappan K."/>
            <person name="Land M."/>
            <person name="Hauser L."/>
            <person name="Chang Y."/>
            <person name="Jeffries C."/>
            <person name="Rohde M."/>
            <person name="Sikorski J."/>
            <person name="Pukall R."/>
            <person name="Goker M."/>
            <person name="Woyke T."/>
            <person name="Bristow J."/>
            <person name="Eisen J."/>
            <person name="Markowitz V."/>
            <person name="Hugenholtz P."/>
            <person name="Kyrpides N."/>
            <person name="Klenk H."/>
        </authorList>
    </citation>
    <scope>NUCLEOTIDE SEQUENCE [LARGE SCALE GENOMIC DNA]</scope>
    <source>
        <strain evidence="2">ATCC 9345 / DSM 20595 / CCUG 17215 / LMG 16163 / NBRC 15585 / NCTC 8452 / 11018</strain>
    </source>
</reference>
<dbReference type="EMBL" id="CP002045">
    <property type="protein sequence ID" value="ADH93294.1"/>
    <property type="molecule type" value="Genomic_DNA"/>
</dbReference>
<dbReference type="SUPFAM" id="SSF53474">
    <property type="entry name" value="alpha/beta-Hydrolases"/>
    <property type="match status" value="1"/>
</dbReference>
<keyword evidence="2" id="KW-1185">Reference proteome</keyword>
<evidence type="ECO:0008006" key="3">
    <source>
        <dbReference type="Google" id="ProtNLM"/>
    </source>
</evidence>
<dbReference type="Gene3D" id="3.40.50.1820">
    <property type="entry name" value="alpha/beta hydrolase"/>
    <property type="match status" value="1"/>
</dbReference>
<sequence length="154" mass="16650">MTTVVFLHAPGKSPFDWQDVAEHLPPMWAVAAPALNNCADEDTVFSAINRDALSVSDEPVVLVSAGRSAIAARAFQRRFPARVSSVIAIEPQWTCSVFHRVISRSIPYVNALSSMNVTGAEPVARKVPVVELSAEETQYPAQCAAVVYRVVVGE</sequence>
<name>D7BKW4_ARCHD</name>
<proteinExistence type="predicted"/>
<dbReference type="InterPro" id="IPR029058">
    <property type="entry name" value="AB_hydrolase_fold"/>
</dbReference>
<gene>
    <name evidence="1" type="ordered locus">Arch_1607</name>
</gene>